<dbReference type="EMBL" id="JABEMA010000119">
    <property type="protein sequence ID" value="NNH23277.1"/>
    <property type="molecule type" value="Genomic_DNA"/>
</dbReference>
<feature type="transmembrane region" description="Helical" evidence="2">
    <location>
        <begin position="613"/>
        <end position="633"/>
    </location>
</feature>
<dbReference type="RefSeq" id="WP_171203098.1">
    <property type="nucleotide sequence ID" value="NZ_BAAANP010000002.1"/>
</dbReference>
<organism evidence="4 5">
    <name type="scientific">Pseudokineococcus marinus</name>
    <dbReference type="NCBI Taxonomy" id="351215"/>
    <lineage>
        <taxon>Bacteria</taxon>
        <taxon>Bacillati</taxon>
        <taxon>Actinomycetota</taxon>
        <taxon>Actinomycetes</taxon>
        <taxon>Kineosporiales</taxon>
        <taxon>Kineosporiaceae</taxon>
        <taxon>Pseudokineococcus</taxon>
    </lineage>
</organism>
<dbReference type="AlphaFoldDB" id="A0A849BQK9"/>
<feature type="chain" id="PRO_5032703665" description="Alkaline phosphatase family protein" evidence="3">
    <location>
        <begin position="24"/>
        <end position="773"/>
    </location>
</feature>
<feature type="compositionally biased region" description="Acidic residues" evidence="1">
    <location>
        <begin position="132"/>
        <end position="143"/>
    </location>
</feature>
<comment type="caution">
    <text evidence="4">The sequence shown here is derived from an EMBL/GenBank/DDBJ whole genome shotgun (WGS) entry which is preliminary data.</text>
</comment>
<evidence type="ECO:0008006" key="6">
    <source>
        <dbReference type="Google" id="ProtNLM"/>
    </source>
</evidence>
<feature type="transmembrane region" description="Helical" evidence="2">
    <location>
        <begin position="673"/>
        <end position="690"/>
    </location>
</feature>
<feature type="region of interest" description="Disordered" evidence="1">
    <location>
        <begin position="52"/>
        <end position="81"/>
    </location>
</feature>
<name>A0A849BQK9_9ACTN</name>
<feature type="transmembrane region" description="Helical" evidence="2">
    <location>
        <begin position="586"/>
        <end position="606"/>
    </location>
</feature>
<protein>
    <recommendedName>
        <fullName evidence="6">Alkaline phosphatase family protein</fullName>
    </recommendedName>
</protein>
<feature type="transmembrane region" description="Helical" evidence="2">
    <location>
        <begin position="433"/>
        <end position="453"/>
    </location>
</feature>
<gene>
    <name evidence="4" type="ORF">HLB09_09260</name>
</gene>
<evidence type="ECO:0000256" key="3">
    <source>
        <dbReference type="SAM" id="SignalP"/>
    </source>
</evidence>
<keyword evidence="2" id="KW-0812">Transmembrane</keyword>
<dbReference type="InterPro" id="IPR017850">
    <property type="entry name" value="Alkaline_phosphatase_core_sf"/>
</dbReference>
<keyword evidence="3" id="KW-0732">Signal</keyword>
<feature type="transmembrane region" description="Helical" evidence="2">
    <location>
        <begin position="535"/>
        <end position="554"/>
    </location>
</feature>
<feature type="transmembrane region" description="Helical" evidence="2">
    <location>
        <begin position="733"/>
        <end position="754"/>
    </location>
</feature>
<keyword evidence="2" id="KW-0472">Membrane</keyword>
<evidence type="ECO:0000313" key="5">
    <source>
        <dbReference type="Proteomes" id="UP000555552"/>
    </source>
</evidence>
<dbReference type="Proteomes" id="UP000555552">
    <property type="component" value="Unassembled WGS sequence"/>
</dbReference>
<keyword evidence="5" id="KW-1185">Reference proteome</keyword>
<proteinExistence type="predicted"/>
<feature type="transmembrane region" description="Helical" evidence="2">
    <location>
        <begin position="561"/>
        <end position="580"/>
    </location>
</feature>
<evidence type="ECO:0000256" key="2">
    <source>
        <dbReference type="SAM" id="Phobius"/>
    </source>
</evidence>
<feature type="region of interest" description="Disordered" evidence="1">
    <location>
        <begin position="125"/>
        <end position="144"/>
    </location>
</feature>
<feature type="transmembrane region" description="Helical" evidence="2">
    <location>
        <begin position="394"/>
        <end position="413"/>
    </location>
</feature>
<sequence length="773" mass="77082">MPALLALVLAVLAGLAGAPAARAADAAEDRSAGAGVPGPVVLVGVPGLRWGDVTPVDGGGTPLVEEAEQGDGPGGEPQDAARTPVLGALLRDAGVGDVAVRSVTASACPADGWLAVSSGSRVLDPRPGMEVEAADGEAAEPDPQEAVTRCTTVREPVDGALPRWPVYEAAAAEQPYDARLGLLGDALARAGTATASVGPGAAVALATSDGSLTGPHVPRPREPEALGEAVGGLVEDGAELVVVDAGSLLADVDPDGEVPEEASASTVEQLDARVGAVLAAVEDEDATVVVASLADATSTAHLGAFAAVGPAAGGVADAYGASLVGSLSTRQDGLLQTTDLAPTLLVTLGVDAPAGLVGAPVLPVDDSLDAAERRAVVLDLARAALEVRPVVGPFFYALYGSQLLLYGAAIVALRRRSGGPRGRRRVLAWLRRVSVVGASVPVSTFLAGLVPWWRAEPSALALVAAVAGWTAVVAAVALLGPWRRSVVGPLGAVAATTALVLAVDVVGGSTLQLSSLMGPNPIVAGRFYGLGNPPFALFSTGCLLLATALAAHLVGRGRRRAAVASVAVLGVACAVLDGTPGLGSDFGGPPAIVPAFAVLALLVAGVRITWRRVLLIGGGTAVVMALLATLDWLRAPADRTHLGRFVETVLDGGALDVVGRKISANLSVLTGNPQGLLVPIAALFVAFVLLRPGASGPPALTRAFDRAPALRAGFGAWLVLVLIGFAVNDSGTSIPAVAATLMVPLLTAAGARALEDDAAGAPGQREPATASSH</sequence>
<feature type="signal peptide" evidence="3">
    <location>
        <begin position="1"/>
        <end position="23"/>
    </location>
</feature>
<feature type="transmembrane region" description="Helical" evidence="2">
    <location>
        <begin position="459"/>
        <end position="479"/>
    </location>
</feature>
<feature type="transmembrane region" description="Helical" evidence="2">
    <location>
        <begin position="486"/>
        <end position="507"/>
    </location>
</feature>
<reference evidence="4 5" key="1">
    <citation type="submission" date="2020-05" db="EMBL/GenBank/DDBJ databases">
        <title>MicrobeNet Type strains.</title>
        <authorList>
            <person name="Nicholson A.C."/>
        </authorList>
    </citation>
    <scope>NUCLEOTIDE SEQUENCE [LARGE SCALE GENOMIC DNA]</scope>
    <source>
        <strain evidence="4 5">JCM 14547</strain>
    </source>
</reference>
<evidence type="ECO:0000256" key="1">
    <source>
        <dbReference type="SAM" id="MobiDB-lite"/>
    </source>
</evidence>
<dbReference type="SUPFAM" id="SSF53649">
    <property type="entry name" value="Alkaline phosphatase-like"/>
    <property type="match status" value="1"/>
</dbReference>
<feature type="transmembrane region" description="Helical" evidence="2">
    <location>
        <begin position="710"/>
        <end position="727"/>
    </location>
</feature>
<keyword evidence="2" id="KW-1133">Transmembrane helix</keyword>
<accession>A0A849BQK9</accession>
<evidence type="ECO:0000313" key="4">
    <source>
        <dbReference type="EMBL" id="NNH23277.1"/>
    </source>
</evidence>